<dbReference type="PROSITE" id="PS51125">
    <property type="entry name" value="NHL"/>
    <property type="match status" value="3"/>
</dbReference>
<evidence type="ECO:0000256" key="6">
    <source>
        <dbReference type="ARBA" id="ARBA00023180"/>
    </source>
</evidence>
<keyword evidence="2 9" id="KW-0479">Metal-binding</keyword>
<evidence type="ECO:0000259" key="14">
    <source>
        <dbReference type="Pfam" id="PF03712"/>
    </source>
</evidence>
<dbReference type="GO" id="GO:0004598">
    <property type="term" value="F:peptidylamidoglycolate lyase activity"/>
    <property type="evidence" value="ECO:0007669"/>
    <property type="project" value="UniProtKB-EC"/>
</dbReference>
<feature type="binding site" evidence="9">
    <location>
        <position position="510"/>
    </location>
    <ligand>
        <name>Ca(2+)</name>
        <dbReference type="ChEBI" id="CHEBI:29108"/>
        <note>structural</note>
    </ligand>
</feature>
<keyword evidence="9" id="KW-0862">Zinc</keyword>
<dbReference type="CDD" id="cd14958">
    <property type="entry name" value="NHL_PAL_like"/>
    <property type="match status" value="1"/>
</dbReference>
<dbReference type="GO" id="GO:0016020">
    <property type="term" value="C:membrane"/>
    <property type="evidence" value="ECO:0007669"/>
    <property type="project" value="InterPro"/>
</dbReference>
<comment type="caution">
    <text evidence="15">The sequence shown here is derived from an EMBL/GenBank/DDBJ whole genome shotgun (WGS) entry which is preliminary data.</text>
</comment>
<feature type="transmembrane region" description="Helical" evidence="13">
    <location>
        <begin position="925"/>
        <end position="949"/>
    </location>
</feature>
<proteinExistence type="predicted"/>
<feature type="repeat" description="NHL" evidence="11">
    <location>
        <begin position="608"/>
        <end position="642"/>
    </location>
</feature>
<accession>A0AAD9JDF4</accession>
<feature type="binding site" evidence="8">
    <location>
        <position position="575"/>
    </location>
    <ligand>
        <name>a protein</name>
        <dbReference type="ChEBI" id="CHEBI:16541"/>
    </ligand>
    <ligandPart>
        <name>C-terminal Xaa-(2S)-2-hydroxyglycine residue</name>
        <dbReference type="ChEBI" id="CHEBI:142768"/>
    </ligandPart>
</feature>
<keyword evidence="7" id="KW-0456">Lyase</keyword>
<keyword evidence="13" id="KW-0472">Membrane</keyword>
<feature type="binding site" evidence="8">
    <location>
        <position position="631"/>
    </location>
    <ligand>
        <name>a protein</name>
        <dbReference type="ChEBI" id="CHEBI:16541"/>
    </ligand>
    <ligandPart>
        <name>C-terminal Xaa-(2S)-2-hydroxyglycine residue</name>
        <dbReference type="ChEBI" id="CHEBI:142768"/>
    </ligandPart>
</feature>
<feature type="disulfide bond" evidence="10">
    <location>
        <begin position="627"/>
        <end position="638"/>
    </location>
</feature>
<keyword evidence="13" id="KW-0812">Transmembrane</keyword>
<dbReference type="SUPFAM" id="SSF49742">
    <property type="entry name" value="PHM/PNGase F"/>
    <property type="match status" value="1"/>
</dbReference>
<evidence type="ECO:0000256" key="13">
    <source>
        <dbReference type="SAM" id="Phobius"/>
    </source>
</evidence>
<feature type="region of interest" description="Disordered" evidence="12">
    <location>
        <begin position="309"/>
        <end position="386"/>
    </location>
</feature>
<evidence type="ECO:0000256" key="4">
    <source>
        <dbReference type="ARBA" id="ARBA00022737"/>
    </source>
</evidence>
<dbReference type="InterPro" id="IPR014784">
    <property type="entry name" value="Cu2_ascorb_mOase-like_C"/>
</dbReference>
<dbReference type="Pfam" id="PF03712">
    <property type="entry name" value="Cu2_monoox_C"/>
    <property type="match status" value="1"/>
</dbReference>
<dbReference type="InterPro" id="IPR008977">
    <property type="entry name" value="PHM/PNGase_F_dom_sf"/>
</dbReference>
<dbReference type="Proteomes" id="UP001208570">
    <property type="component" value="Unassembled WGS sequence"/>
</dbReference>
<feature type="compositionally biased region" description="Basic and acidic residues" evidence="12">
    <location>
        <begin position="363"/>
        <end position="374"/>
    </location>
</feature>
<feature type="binding site" evidence="9">
    <location>
        <position position="615"/>
    </location>
    <ligand>
        <name>Zn(2+)</name>
        <dbReference type="ChEBI" id="CHEBI:29105"/>
        <note>catalytic</note>
    </ligand>
</feature>
<dbReference type="GO" id="GO:0006518">
    <property type="term" value="P:peptide metabolic process"/>
    <property type="evidence" value="ECO:0007669"/>
    <property type="project" value="InterPro"/>
</dbReference>
<feature type="compositionally biased region" description="Polar residues" evidence="12">
    <location>
        <begin position="377"/>
        <end position="386"/>
    </location>
</feature>
<feature type="disulfide bond" evidence="10">
    <location>
        <begin position="556"/>
        <end position="576"/>
    </location>
</feature>
<dbReference type="Gene3D" id="2.60.120.230">
    <property type="match status" value="1"/>
</dbReference>
<evidence type="ECO:0000256" key="12">
    <source>
        <dbReference type="SAM" id="MobiDB-lite"/>
    </source>
</evidence>
<dbReference type="InterPro" id="IPR001258">
    <property type="entry name" value="NHL_repeat"/>
</dbReference>
<feature type="region of interest" description="Disordered" evidence="12">
    <location>
        <begin position="188"/>
        <end position="229"/>
    </location>
</feature>
<feature type="region of interest" description="Disordered" evidence="12">
    <location>
        <begin position="246"/>
        <end position="265"/>
    </location>
</feature>
<feature type="compositionally biased region" description="Acidic residues" evidence="12">
    <location>
        <begin position="905"/>
        <end position="917"/>
    </location>
</feature>
<keyword evidence="5 10" id="KW-1015">Disulfide bond</keyword>
<keyword evidence="4" id="KW-0677">Repeat</keyword>
<keyword evidence="13" id="KW-1133">Transmembrane helix</keyword>
<evidence type="ECO:0000256" key="9">
    <source>
        <dbReference type="PIRSR" id="PIRSR600720-2"/>
    </source>
</evidence>
<gene>
    <name evidence="15" type="ORF">LSH36_375g01051</name>
</gene>
<dbReference type="Pfam" id="PF01436">
    <property type="entry name" value="NHL"/>
    <property type="match status" value="2"/>
</dbReference>
<evidence type="ECO:0000256" key="10">
    <source>
        <dbReference type="PIRSR" id="PIRSR600720-3"/>
    </source>
</evidence>
<comment type="cofactor">
    <cofactor evidence="9">
        <name>Zn(2+)</name>
        <dbReference type="ChEBI" id="CHEBI:29105"/>
    </cofactor>
    <text evidence="9">Binds one Zn(2+) ion per subunit.</text>
</comment>
<evidence type="ECO:0000256" key="1">
    <source>
        <dbReference type="ARBA" id="ARBA00012343"/>
    </source>
</evidence>
<evidence type="ECO:0000256" key="3">
    <source>
        <dbReference type="ARBA" id="ARBA00022729"/>
    </source>
</evidence>
<feature type="domain" description="Copper type II ascorbate-dependent monooxygenase C-terminal" evidence="14">
    <location>
        <begin position="32"/>
        <end position="108"/>
    </location>
</feature>
<dbReference type="Gene3D" id="2.120.10.30">
    <property type="entry name" value="TolB, C-terminal domain"/>
    <property type="match status" value="2"/>
</dbReference>
<dbReference type="GO" id="GO:0046872">
    <property type="term" value="F:metal ion binding"/>
    <property type="evidence" value="ECO:0007669"/>
    <property type="project" value="UniProtKB-KW"/>
</dbReference>
<feature type="binding site" evidence="9">
    <location>
        <position position="444"/>
    </location>
    <ligand>
        <name>Ca(2+)</name>
        <dbReference type="ChEBI" id="CHEBI:29108"/>
        <note>structural</note>
    </ligand>
</feature>
<feature type="repeat" description="NHL" evidence="11">
    <location>
        <begin position="493"/>
        <end position="534"/>
    </location>
</feature>
<dbReference type="PANTHER" id="PTHR10680">
    <property type="entry name" value="PEPTIDYL-GLYCINE ALPHA-AMIDATING MONOOXYGENASE"/>
    <property type="match status" value="1"/>
</dbReference>
<name>A0AAD9JDF4_9ANNE</name>
<dbReference type="PANTHER" id="PTHR10680:SF14">
    <property type="entry name" value="PEPTIDYL-GLYCINE ALPHA-AMIDATING MONOOXYGENASE"/>
    <property type="match status" value="1"/>
</dbReference>
<evidence type="ECO:0000256" key="5">
    <source>
        <dbReference type="ARBA" id="ARBA00023157"/>
    </source>
</evidence>
<dbReference type="SUPFAM" id="SSF63829">
    <property type="entry name" value="Calcium-dependent phosphotriesterase"/>
    <property type="match status" value="1"/>
</dbReference>
<evidence type="ECO:0000256" key="7">
    <source>
        <dbReference type="ARBA" id="ARBA00023239"/>
    </source>
</evidence>
<dbReference type="InterPro" id="IPR000720">
    <property type="entry name" value="PHM/PAL"/>
</dbReference>
<keyword evidence="6" id="KW-0325">Glycoprotein</keyword>
<feature type="transmembrane region" description="Helical" evidence="13">
    <location>
        <begin position="834"/>
        <end position="853"/>
    </location>
</feature>
<feature type="repeat" description="NHL" evidence="11">
    <location>
        <begin position="542"/>
        <end position="586"/>
    </location>
</feature>
<protein>
    <recommendedName>
        <fullName evidence="1">peptidylamidoglycolate lyase</fullName>
        <ecNumber evidence="1">4.3.2.5</ecNumber>
    </recommendedName>
</protein>
<dbReference type="EMBL" id="JAODUP010000375">
    <property type="protein sequence ID" value="KAK2151099.1"/>
    <property type="molecule type" value="Genomic_DNA"/>
</dbReference>
<evidence type="ECO:0000256" key="8">
    <source>
        <dbReference type="PIRSR" id="PIRSR600720-1"/>
    </source>
</evidence>
<organism evidence="15 16">
    <name type="scientific">Paralvinella palmiformis</name>
    <dbReference type="NCBI Taxonomy" id="53620"/>
    <lineage>
        <taxon>Eukaryota</taxon>
        <taxon>Metazoa</taxon>
        <taxon>Spiralia</taxon>
        <taxon>Lophotrochozoa</taxon>
        <taxon>Annelida</taxon>
        <taxon>Polychaeta</taxon>
        <taxon>Sedentaria</taxon>
        <taxon>Canalipalpata</taxon>
        <taxon>Terebellida</taxon>
        <taxon>Terebelliformia</taxon>
        <taxon>Alvinellidae</taxon>
        <taxon>Paralvinella</taxon>
    </lineage>
</organism>
<feature type="compositionally biased region" description="Gly residues" evidence="12">
    <location>
        <begin position="204"/>
        <end position="229"/>
    </location>
</feature>
<keyword evidence="3" id="KW-0732">Signal</keyword>
<feature type="region of interest" description="Disordered" evidence="12">
    <location>
        <begin position="894"/>
        <end position="917"/>
    </location>
</feature>
<keyword evidence="16" id="KW-1185">Reference proteome</keyword>
<keyword evidence="9" id="KW-0106">Calcium</keyword>
<feature type="transmembrane region" description="Helical" evidence="13">
    <location>
        <begin position="798"/>
        <end position="822"/>
    </location>
</feature>
<evidence type="ECO:0000256" key="11">
    <source>
        <dbReference type="PROSITE-ProRule" id="PRU00504"/>
    </source>
</evidence>
<evidence type="ECO:0000256" key="2">
    <source>
        <dbReference type="ARBA" id="ARBA00022723"/>
    </source>
</evidence>
<sequence length="1015" mass="112568">MQQWVSVITQQHLFMVIQTCSYYYRLDVDSRVITGYQYNSSWHLLGKGNPQWPQAFFPVSESLVIRSGDYLVSRCTFNSMDQTKTVRIGMTHLDEMCNYYIMYYTKSHKGRTYYACGGNKFPELAADMPEGSDVALPPNPLLEDVARGKLPGNLTPSLGYHSNFSKHDHSFSWYKHVWKKRNLLHQTDNEEADDNGDGKIGAHPHGGGGGGGAGGGGGGRGGVRAGTEGGFVIAGKGDHVRHRANFSRDHHGAPGTGISNAGTLGSTGYGRHGPAMPYAYPQWYNHEHYPDTYDFAYNNQEDYSDDKERFYDDVSNQRSRNRGRARGGTSNQAPTRDGAQIGWQKTIGRKPGPGFLQSHGPHRSHDPDATDPKTKISKTTSPSHNAKISDLTTQSISVVSTKSGLMSTVKSVAKQPNDQNTTLLIEEVPDWPVAGPKLGQLVGVATDSHRNVHLFHRGTRVWDDTSFTLDNVLSDKDSEAIGQDVLLTLDEDGKVVDSWGKDMFYMPHGLHIDDKDNIWVTDVGLHQVMRFPVSYHKPDLVLGTKMEPGSDSNHFCKPTDVATIRNGQFYVTDGYCNHRVMKFSADGKLMKEWGSSSSSLSGDGFPPPGDFNTPHSIAIYEQENILCVADRENRRIQCFDLEGNFLRQMHAPEITGKVFAVSFDPVTGGLYAINGKDVYKQVVTVEGFTFDARTGKLLQTWSPMSDSSWRKRIRCQFGECLLVKVMMMRKISMAFCGRSEEESNVDLDIVVEEGIFQSDNELSDDTFSDIGGGDVTGSASDDGDLCLPMKISNARTSFLEALVLVLIAMFVFCVLILDSSWAPPFNDFTSRRGLLVYVHLVAAHLVNLLTSFAKPFHQAHDITVSVDGKAVYVTDISSNKIWKFSLTRIDGLHKPEKKSGHPPTIDDDDDDGSDEVLDDAGGSDFGASLIIGGLLIIPVFIIIIITVVLRLRKSGKLYYFFGNRNRNRRLNLGTLLSRGRHRFSPLSTEDKDPELDLLNSDPEIEEYSIMENKTA</sequence>
<reference evidence="15" key="1">
    <citation type="journal article" date="2023" name="Mol. Biol. Evol.">
        <title>Third-Generation Sequencing Reveals the Adaptive Role of the Epigenome in Three Deep-Sea Polychaetes.</title>
        <authorList>
            <person name="Perez M."/>
            <person name="Aroh O."/>
            <person name="Sun Y."/>
            <person name="Lan Y."/>
            <person name="Juniper S.K."/>
            <person name="Young C.R."/>
            <person name="Angers B."/>
            <person name="Qian P.Y."/>
        </authorList>
    </citation>
    <scope>NUCLEOTIDE SEQUENCE</scope>
    <source>
        <strain evidence="15">P08H-3</strain>
    </source>
</reference>
<dbReference type="AlphaFoldDB" id="A0AAD9JDF4"/>
<dbReference type="PRINTS" id="PR00790">
    <property type="entry name" value="PAMONOXGNASE"/>
</dbReference>
<dbReference type="InterPro" id="IPR011042">
    <property type="entry name" value="6-blade_b-propeller_TolB-like"/>
</dbReference>
<dbReference type="GO" id="GO:0016715">
    <property type="term" value="F:oxidoreductase activity, acting on paired donors, with incorporation or reduction of molecular oxygen, reduced ascorbate as one donor, and incorporation of one atom of oxygen"/>
    <property type="evidence" value="ECO:0007669"/>
    <property type="project" value="InterPro"/>
</dbReference>
<dbReference type="GO" id="GO:0005576">
    <property type="term" value="C:extracellular region"/>
    <property type="evidence" value="ECO:0007669"/>
    <property type="project" value="TreeGrafter"/>
</dbReference>
<dbReference type="InterPro" id="IPR024548">
    <property type="entry name" value="Cu2_monoox_C"/>
</dbReference>
<dbReference type="EC" id="4.3.2.5" evidence="1"/>
<feature type="binding site" evidence="9">
    <location>
        <position position="508"/>
    </location>
    <ligand>
        <name>Zn(2+)</name>
        <dbReference type="ChEBI" id="CHEBI:29105"/>
        <note>catalytic</note>
    </ligand>
</feature>
<evidence type="ECO:0000313" key="16">
    <source>
        <dbReference type="Proteomes" id="UP001208570"/>
    </source>
</evidence>
<evidence type="ECO:0000313" key="15">
    <source>
        <dbReference type="EMBL" id="KAK2151099.1"/>
    </source>
</evidence>
<feature type="binding site" evidence="8">
    <location>
        <position position="457"/>
    </location>
    <ligand>
        <name>a protein</name>
        <dbReference type="ChEBI" id="CHEBI:16541"/>
    </ligand>
    <ligandPart>
        <name>C-terminal Xaa-(2S)-2-hydroxyglycine residue</name>
        <dbReference type="ChEBI" id="CHEBI:142768"/>
    </ligandPart>
</feature>